<proteinExistence type="predicted"/>
<dbReference type="Proteomes" id="UP000718281">
    <property type="component" value="Unassembled WGS sequence"/>
</dbReference>
<comment type="caution">
    <text evidence="1">The sequence shown here is derived from an EMBL/GenBank/DDBJ whole genome shotgun (WGS) entry which is preliminary data.</text>
</comment>
<sequence length="300" mass="32936">MSMQVLDPELASVVWWGTHTLRVRAHAARGASLCPTRFAPYGHADPLAQQVNLRCWEDGCMGIVHSIYAATSDRLARRAGSDRQAVADRMRYARTVVASQVAELDRGRRVARGLPARPTRNDGIAGRINEALDAAAAGPTEARWLVQLFRMIRGYVCRDNRTSTTWPTDAWAAEKCRADGGVRGLGTDAVRQEILDDIHTVLSEAQRVAGRAWVNVSILHPLMSVVGPLTDEFAQQLPSSDPDPAEQALLRQFMTRYAAYRRRGQHPAGAFRTASLEVFGQEPSGDLRDVIVDLESGLVG</sequence>
<protein>
    <submittedName>
        <fullName evidence="1">Uncharacterized protein</fullName>
    </submittedName>
</protein>
<gene>
    <name evidence="1" type="ORF">IPF40_14090</name>
</gene>
<evidence type="ECO:0000313" key="1">
    <source>
        <dbReference type="EMBL" id="MBK6302106.1"/>
    </source>
</evidence>
<organism evidence="1 2">
    <name type="scientific">Candidatus Phosphoribacter hodrii</name>
    <dbReference type="NCBI Taxonomy" id="2953743"/>
    <lineage>
        <taxon>Bacteria</taxon>
        <taxon>Bacillati</taxon>
        <taxon>Actinomycetota</taxon>
        <taxon>Actinomycetes</taxon>
        <taxon>Micrococcales</taxon>
        <taxon>Dermatophilaceae</taxon>
        <taxon>Candidatus Phosphoribacter</taxon>
    </lineage>
</organism>
<dbReference type="EMBL" id="JADIXZ010000007">
    <property type="protein sequence ID" value="MBK6302106.1"/>
    <property type="molecule type" value="Genomic_DNA"/>
</dbReference>
<name>A0A935CGG4_9MICO</name>
<accession>A0A935CGG4</accession>
<reference evidence="1 2" key="1">
    <citation type="submission" date="2020-10" db="EMBL/GenBank/DDBJ databases">
        <title>Connecting structure to function with the recovery of over 1000 high-quality activated sludge metagenome-assembled genomes encoding full-length rRNA genes using long-read sequencing.</title>
        <authorList>
            <person name="Singleton C.M."/>
            <person name="Petriglieri F."/>
            <person name="Kristensen J.M."/>
            <person name="Kirkegaard R.H."/>
            <person name="Michaelsen T.Y."/>
            <person name="Andersen M.H."/>
            <person name="Karst S.M."/>
            <person name="Dueholm M.S."/>
            <person name="Nielsen P.H."/>
            <person name="Albertsen M."/>
        </authorList>
    </citation>
    <scope>NUCLEOTIDE SEQUENCE [LARGE SCALE GENOMIC DNA]</scope>
    <source>
        <strain evidence="1">AalE_18-Q3-R2-46_BAT3C.188</strain>
    </source>
</reference>
<dbReference type="AlphaFoldDB" id="A0A935CGG4"/>
<evidence type="ECO:0000313" key="2">
    <source>
        <dbReference type="Proteomes" id="UP000718281"/>
    </source>
</evidence>